<comment type="caution">
    <text evidence="2">The sequence shown here is derived from an EMBL/GenBank/DDBJ whole genome shotgun (WGS) entry which is preliminary data.</text>
</comment>
<protein>
    <submittedName>
        <fullName evidence="2">TIGR02444 family protein</fullName>
    </submittedName>
</protein>
<dbReference type="InterPro" id="IPR012659">
    <property type="entry name" value="CHP02444"/>
</dbReference>
<keyword evidence="3" id="KW-1185">Reference proteome</keyword>
<evidence type="ECO:0000313" key="2">
    <source>
        <dbReference type="EMBL" id="MBV2131824.1"/>
    </source>
</evidence>
<dbReference type="NCBIfam" id="TIGR02444">
    <property type="entry name" value="TIGR02444 family protein"/>
    <property type="match status" value="1"/>
</dbReference>
<dbReference type="EMBL" id="JAHRGL010000010">
    <property type="protein sequence ID" value="MBV2131824.1"/>
    <property type="molecule type" value="Genomic_DNA"/>
</dbReference>
<accession>A0ABS6MTU9</accession>
<dbReference type="Pfam" id="PF09523">
    <property type="entry name" value="DUF2390"/>
    <property type="match status" value="1"/>
</dbReference>
<feature type="coiled-coil region" evidence="1">
    <location>
        <begin position="82"/>
        <end position="116"/>
    </location>
</feature>
<dbReference type="Proteomes" id="UP000813068">
    <property type="component" value="Unassembled WGS sequence"/>
</dbReference>
<sequence>MSKSLWDFSVDLYACPGVADDCLQLQDDCGAEVCLLLAALWLERRGVAATLERVAQLERLASPWQAAVSTPLRQLRRAWKAAAAADAELAELRRQLASLELQAERILLQRLEAQAKAWPADAEDNSDWLQPLTRHASMAPDEKGRTALQRLRDAAGGPNQS</sequence>
<organism evidence="2 3">
    <name type="scientific">Geopseudomonas aromaticivorans</name>
    <dbReference type="NCBI Taxonomy" id="2849492"/>
    <lineage>
        <taxon>Bacteria</taxon>
        <taxon>Pseudomonadati</taxon>
        <taxon>Pseudomonadota</taxon>
        <taxon>Gammaproteobacteria</taxon>
        <taxon>Pseudomonadales</taxon>
        <taxon>Pseudomonadaceae</taxon>
        <taxon>Geopseudomonas</taxon>
    </lineage>
</organism>
<evidence type="ECO:0000256" key="1">
    <source>
        <dbReference type="SAM" id="Coils"/>
    </source>
</evidence>
<dbReference type="RefSeq" id="WP_217679737.1">
    <property type="nucleotide sequence ID" value="NZ_JAHRGL010000010.1"/>
</dbReference>
<gene>
    <name evidence="2" type="ORF">KRX52_03315</name>
</gene>
<keyword evidence="1" id="KW-0175">Coiled coil</keyword>
<evidence type="ECO:0000313" key="3">
    <source>
        <dbReference type="Proteomes" id="UP000813068"/>
    </source>
</evidence>
<reference evidence="2 3" key="1">
    <citation type="submission" date="2021-06" db="EMBL/GenBank/DDBJ databases">
        <title>Differences between aerobic and microaerobic xylene degrading microbial communities.</title>
        <authorList>
            <person name="Banerjee S."/>
            <person name="Tancsics A."/>
        </authorList>
    </citation>
    <scope>NUCLEOTIDE SEQUENCE [LARGE SCALE GENOMIC DNA]</scope>
    <source>
        <strain evidence="2 3">MAP12</strain>
    </source>
</reference>
<name>A0ABS6MTU9_9GAMM</name>
<proteinExistence type="predicted"/>